<sequence length="451" mass="50572">MPLTKLATMPCSDTPSLAPMKVNSPGDNLEAPLPIRDAKKLARTKKKELFASSLPSDPSTLLDGLPKALIARMNRWLSHPVTIVEVKHATFSINGNSAPGEDDFTGAFFQAYWDIVGQDIFQACVSFFGSCRLLHDLNHTLLALIPKGRNVQNMSQVCPISLCNCLYKIFSKLLMHRLQHIMPKIISLNQSAFIKGRLISDNILVAHEIMHHLKCKSRTSSQEMALKLDMSKAYDRVEWPFLLFILRKMGFNEQFMVLIHQCILTISSIMSNGAVYDYFKPGHGLHQGDPLSPHMFVLCMEGLSFLLHKACQQQLIHGIKVSRLAPPITSLFFADDIILFGRDSLHAGLLWNIGTSTMFPVLQTHWLPSVPSFSITGPEGNTRAPTLISEFMDRQTGLWIPSKVCSIFPQSLADYIMTIEIRQGRDKPSWPHTPSGTYTVESVYKPLLELE</sequence>
<protein>
    <recommendedName>
        <fullName evidence="2">Reverse transcriptase domain-containing protein</fullName>
    </recommendedName>
</protein>
<dbReference type="PANTHER" id="PTHR46890">
    <property type="entry name" value="NON-LTR RETROLELEMENT REVERSE TRANSCRIPTASE-LIKE PROTEIN-RELATED"/>
    <property type="match status" value="1"/>
</dbReference>
<feature type="domain" description="Reverse transcriptase" evidence="2">
    <location>
        <begin position="126"/>
        <end position="404"/>
    </location>
</feature>
<organism evidence="3 4">
    <name type="scientific">Canna indica</name>
    <name type="common">Indian-shot</name>
    <dbReference type="NCBI Taxonomy" id="4628"/>
    <lineage>
        <taxon>Eukaryota</taxon>
        <taxon>Viridiplantae</taxon>
        <taxon>Streptophyta</taxon>
        <taxon>Embryophyta</taxon>
        <taxon>Tracheophyta</taxon>
        <taxon>Spermatophyta</taxon>
        <taxon>Magnoliopsida</taxon>
        <taxon>Liliopsida</taxon>
        <taxon>Zingiberales</taxon>
        <taxon>Cannaceae</taxon>
        <taxon>Canna</taxon>
    </lineage>
</organism>
<dbReference type="SUPFAM" id="SSF56672">
    <property type="entry name" value="DNA/RNA polymerases"/>
    <property type="match status" value="1"/>
</dbReference>
<dbReference type="InterPro" id="IPR000477">
    <property type="entry name" value="RT_dom"/>
</dbReference>
<evidence type="ECO:0000256" key="1">
    <source>
        <dbReference type="SAM" id="MobiDB-lite"/>
    </source>
</evidence>
<keyword evidence="4" id="KW-1185">Reference proteome</keyword>
<dbReference type="AlphaFoldDB" id="A0AAQ3QD84"/>
<evidence type="ECO:0000259" key="2">
    <source>
        <dbReference type="PROSITE" id="PS50878"/>
    </source>
</evidence>
<gene>
    <name evidence="3" type="ORF">Cni_G13993</name>
</gene>
<dbReference type="InterPro" id="IPR052343">
    <property type="entry name" value="Retrotransposon-Effector_Assoc"/>
</dbReference>
<dbReference type="CDD" id="cd01650">
    <property type="entry name" value="RT_nLTR_like"/>
    <property type="match status" value="1"/>
</dbReference>
<dbReference type="EMBL" id="CP136893">
    <property type="protein sequence ID" value="WOL05266.1"/>
    <property type="molecule type" value="Genomic_DNA"/>
</dbReference>
<name>A0AAQ3QD84_9LILI</name>
<feature type="region of interest" description="Disordered" evidence="1">
    <location>
        <begin position="1"/>
        <end position="29"/>
    </location>
</feature>
<accession>A0AAQ3QD84</accession>
<evidence type="ECO:0000313" key="4">
    <source>
        <dbReference type="Proteomes" id="UP001327560"/>
    </source>
</evidence>
<reference evidence="3 4" key="1">
    <citation type="submission" date="2023-10" db="EMBL/GenBank/DDBJ databases">
        <title>Chromosome-scale genome assembly provides insights into flower coloration mechanisms of Canna indica.</title>
        <authorList>
            <person name="Li C."/>
        </authorList>
    </citation>
    <scope>NUCLEOTIDE SEQUENCE [LARGE SCALE GENOMIC DNA]</scope>
    <source>
        <tissue evidence="3">Flower</tissue>
    </source>
</reference>
<evidence type="ECO:0000313" key="3">
    <source>
        <dbReference type="EMBL" id="WOL05266.1"/>
    </source>
</evidence>
<dbReference type="Proteomes" id="UP001327560">
    <property type="component" value="Chromosome 4"/>
</dbReference>
<proteinExistence type="predicted"/>
<dbReference type="PANTHER" id="PTHR46890:SF48">
    <property type="entry name" value="RNA-DIRECTED DNA POLYMERASE"/>
    <property type="match status" value="1"/>
</dbReference>
<dbReference type="Pfam" id="PF00078">
    <property type="entry name" value="RVT_1"/>
    <property type="match status" value="1"/>
</dbReference>
<dbReference type="PROSITE" id="PS50878">
    <property type="entry name" value="RT_POL"/>
    <property type="match status" value="1"/>
</dbReference>
<dbReference type="InterPro" id="IPR043502">
    <property type="entry name" value="DNA/RNA_pol_sf"/>
</dbReference>